<reference evidence="2" key="1">
    <citation type="journal article" date="2014" name="Proc. Natl. Acad. Sci. U.S.A.">
        <title>Extensive sampling of basidiomycete genomes demonstrates inadequacy of the white-rot/brown-rot paradigm for wood decay fungi.</title>
        <authorList>
            <person name="Riley R."/>
            <person name="Salamov A.A."/>
            <person name="Brown D.W."/>
            <person name="Nagy L.G."/>
            <person name="Floudas D."/>
            <person name="Held B.W."/>
            <person name="Levasseur A."/>
            <person name="Lombard V."/>
            <person name="Morin E."/>
            <person name="Otillar R."/>
            <person name="Lindquist E.A."/>
            <person name="Sun H."/>
            <person name="LaButti K.M."/>
            <person name="Schmutz J."/>
            <person name="Jabbour D."/>
            <person name="Luo H."/>
            <person name="Baker S.E."/>
            <person name="Pisabarro A.G."/>
            <person name="Walton J.D."/>
            <person name="Blanchette R.A."/>
            <person name="Henrissat B."/>
            <person name="Martin F."/>
            <person name="Cullen D."/>
            <person name="Hibbett D.S."/>
            <person name="Grigoriev I.V."/>
        </authorList>
    </citation>
    <scope>NUCLEOTIDE SEQUENCE [LARGE SCALE GENOMIC DNA]</scope>
    <source>
        <strain evidence="2">MUCL 33604</strain>
    </source>
</reference>
<dbReference type="Proteomes" id="UP000027265">
    <property type="component" value="Unassembled WGS sequence"/>
</dbReference>
<gene>
    <name evidence="1" type="ORF">JAAARDRAFT_30907</name>
</gene>
<dbReference type="InParanoid" id="A0A067Q3D4"/>
<dbReference type="AlphaFoldDB" id="A0A067Q3D4"/>
<name>A0A067Q3D4_9AGAM</name>
<organism evidence="1 2">
    <name type="scientific">Jaapia argillacea MUCL 33604</name>
    <dbReference type="NCBI Taxonomy" id="933084"/>
    <lineage>
        <taxon>Eukaryota</taxon>
        <taxon>Fungi</taxon>
        <taxon>Dikarya</taxon>
        <taxon>Basidiomycota</taxon>
        <taxon>Agaricomycotina</taxon>
        <taxon>Agaricomycetes</taxon>
        <taxon>Agaricomycetidae</taxon>
        <taxon>Jaapiales</taxon>
        <taxon>Jaapiaceae</taxon>
        <taxon>Jaapia</taxon>
    </lineage>
</organism>
<sequence length="79" mass="8970">MRVFVSDLAPLKTYCIHHTPCGTPRPRFSPFIPYSPHDLSSSSPTLAHASDAFLLVYLYYLGLLSFSLHQQLEPLIAWH</sequence>
<proteinExistence type="predicted"/>
<keyword evidence="2" id="KW-1185">Reference proteome</keyword>
<evidence type="ECO:0000313" key="1">
    <source>
        <dbReference type="EMBL" id="KDQ61469.1"/>
    </source>
</evidence>
<dbReference type="HOGENOM" id="CLU_2606372_0_0_1"/>
<evidence type="ECO:0000313" key="2">
    <source>
        <dbReference type="Proteomes" id="UP000027265"/>
    </source>
</evidence>
<protein>
    <submittedName>
        <fullName evidence="1">Uncharacterized protein</fullName>
    </submittedName>
</protein>
<accession>A0A067Q3D4</accession>
<dbReference type="EMBL" id="KL197712">
    <property type="protein sequence ID" value="KDQ61469.1"/>
    <property type="molecule type" value="Genomic_DNA"/>
</dbReference>